<name>A0ABS5M474_9MICO</name>
<dbReference type="Proteomes" id="UP000811492">
    <property type="component" value="Unassembled WGS sequence"/>
</dbReference>
<dbReference type="SUPFAM" id="SSF56601">
    <property type="entry name" value="beta-lactamase/transpeptidase-like"/>
    <property type="match status" value="1"/>
</dbReference>
<gene>
    <name evidence="3" type="ORF">JSQ98_05425</name>
</gene>
<dbReference type="PANTHER" id="PTHR43283:SF11">
    <property type="entry name" value="BETA-LACTAMASE-RELATED DOMAIN-CONTAINING PROTEIN"/>
    <property type="match status" value="1"/>
</dbReference>
<dbReference type="Gene3D" id="3.40.710.10">
    <property type="entry name" value="DD-peptidase/beta-lactamase superfamily"/>
    <property type="match status" value="1"/>
</dbReference>
<dbReference type="Pfam" id="PF00144">
    <property type="entry name" value="Beta-lactamase"/>
    <property type="match status" value="1"/>
</dbReference>
<feature type="domain" description="Beta-lactamase-related" evidence="2">
    <location>
        <begin position="35"/>
        <end position="368"/>
    </location>
</feature>
<keyword evidence="1" id="KW-0378">Hydrolase</keyword>
<reference evidence="3 4" key="1">
    <citation type="submission" date="2021-02" db="EMBL/GenBank/DDBJ databases">
        <title>Draft genome and description of Leucobacter sp nov strain Marseille-Q4368.</title>
        <authorList>
            <person name="Boxberger M."/>
            <person name="La Scola B."/>
        </authorList>
    </citation>
    <scope>NUCLEOTIDE SEQUENCE [LARGE SCALE GENOMIC DNA]</scope>
    <source>
        <strain evidence="3 4">Marseille-Q4368</strain>
    </source>
</reference>
<organism evidence="3 4">
    <name type="scientific">Leucobacter manosquensis</name>
    <dbReference type="NCBI Taxonomy" id="2810611"/>
    <lineage>
        <taxon>Bacteria</taxon>
        <taxon>Bacillati</taxon>
        <taxon>Actinomycetota</taxon>
        <taxon>Actinomycetes</taxon>
        <taxon>Micrococcales</taxon>
        <taxon>Microbacteriaceae</taxon>
        <taxon>Leucobacter</taxon>
    </lineage>
</organism>
<keyword evidence="4" id="KW-1185">Reference proteome</keyword>
<comment type="caution">
    <text evidence="3">The sequence shown here is derived from an EMBL/GenBank/DDBJ whole genome shotgun (WGS) entry which is preliminary data.</text>
</comment>
<evidence type="ECO:0000313" key="3">
    <source>
        <dbReference type="EMBL" id="MBS3181635.1"/>
    </source>
</evidence>
<evidence type="ECO:0000313" key="4">
    <source>
        <dbReference type="Proteomes" id="UP000811492"/>
    </source>
</evidence>
<dbReference type="PANTHER" id="PTHR43283">
    <property type="entry name" value="BETA-LACTAMASE-RELATED"/>
    <property type="match status" value="1"/>
</dbReference>
<accession>A0ABS5M474</accession>
<evidence type="ECO:0000259" key="2">
    <source>
        <dbReference type="Pfam" id="PF00144"/>
    </source>
</evidence>
<dbReference type="RefSeq" id="WP_211648688.1">
    <property type="nucleotide sequence ID" value="NZ_JAFEVO010000001.1"/>
</dbReference>
<dbReference type="InterPro" id="IPR050789">
    <property type="entry name" value="Diverse_Enzym_Activities"/>
</dbReference>
<protein>
    <submittedName>
        <fullName evidence="3">Beta-lactamase family protein</fullName>
    </submittedName>
</protein>
<dbReference type="InterPro" id="IPR012338">
    <property type="entry name" value="Beta-lactam/transpept-like"/>
</dbReference>
<sequence>MNRVIDRTGFAEIPATCAESALQRAFDRHDLALAPAALAAIFDPEGVISWKATGEPRRDGRPVTRGSVFRIASMTKSFLAAAALELRDRGEFDLDRPIDAYVPGVRFDFAGEAVPVTVRQLLTNRSGLPEDNAWADRLLGADPGAIDALGAAGLRLTAEPDDRYQYSNLGMSYVGRAIEAVTGHAVEDEITERLLEPLGLAHTRFEPAAYSADRTLAAGFRTFDGGRSFLDEPYVGAGALSCIGGLFSTVDDVARWAAFLQSAFSDAPLHPEVLSARSRREMQRISTAIPLDAEPSAEPQLPKLQAIGYGMGLVVEQDRRFGRIVQHAGGLPGFSSHMRWHVPSGCGVVAFGNSDVFGAGGLATRALAEVLEAVDAPSEHLPPWPETLDAGKRIDDAVRTGEPLDGLAGLFSANVMHDLPAAVREQRLVHARSDAGPVSLRQQPFEERVLAPRGPAELRWRIACARGSLVCEIRLVGLRGPLVQSLAIECRDVGAAAGGSTI</sequence>
<evidence type="ECO:0000256" key="1">
    <source>
        <dbReference type="ARBA" id="ARBA00022801"/>
    </source>
</evidence>
<dbReference type="InterPro" id="IPR001466">
    <property type="entry name" value="Beta-lactam-related"/>
</dbReference>
<proteinExistence type="predicted"/>
<dbReference type="EMBL" id="JAFEVO010000001">
    <property type="protein sequence ID" value="MBS3181635.1"/>
    <property type="molecule type" value="Genomic_DNA"/>
</dbReference>